<dbReference type="EMBL" id="FOCG01000001">
    <property type="protein sequence ID" value="SEM63264.1"/>
    <property type="molecule type" value="Genomic_DNA"/>
</dbReference>
<dbReference type="FunFam" id="3.40.50.1000:FF:000022">
    <property type="entry name" value="Phosphoglycolate phosphatase"/>
    <property type="match status" value="1"/>
</dbReference>
<dbReference type="InterPro" id="IPR036412">
    <property type="entry name" value="HAD-like_sf"/>
</dbReference>
<proteinExistence type="predicted"/>
<dbReference type="PROSITE" id="PS01228">
    <property type="entry name" value="COF_1"/>
    <property type="match status" value="1"/>
</dbReference>
<protein>
    <submittedName>
        <fullName evidence="1">Phosphoglycolate phosphatase</fullName>
    </submittedName>
</protein>
<dbReference type="InterPro" id="IPR041492">
    <property type="entry name" value="HAD_2"/>
</dbReference>
<reference evidence="1 2" key="1">
    <citation type="submission" date="2016-10" db="EMBL/GenBank/DDBJ databases">
        <authorList>
            <person name="de Groot N.N."/>
        </authorList>
    </citation>
    <scope>NUCLEOTIDE SEQUENCE [LARGE SCALE GENOMIC DNA]</scope>
    <source>
        <strain evidence="1 2">CGMCC 1.5070</strain>
    </source>
</reference>
<keyword evidence="2" id="KW-1185">Reference proteome</keyword>
<dbReference type="InterPro" id="IPR050155">
    <property type="entry name" value="HAD-like_hydrolase_sf"/>
</dbReference>
<sequence length="219" mass="24785">MNNWEYILFDFDGTIVNSEEGITKGVAYSLKQLGIEITDLNKLRVFIGPPLRESYIEFYGLDEDQLAKATVAYRDYYHAKGLFECHPYKGIAQLLHRLKNTGKKVILATSKPQYFAEEILKKFDLMHYFDFISGSGLDGSRTDKAEVIAYALEQCRIKDLDKVLMVGDRKYDVMGAKTAGLRCATVLYGFGDRAEFEKAGADYIVTDVTELESLLLGQK</sequence>
<dbReference type="SFLD" id="SFLDG01135">
    <property type="entry name" value="C1.5.6:_HAD__Beta-PGM__Phospha"/>
    <property type="match status" value="1"/>
</dbReference>
<dbReference type="Pfam" id="PF13419">
    <property type="entry name" value="HAD_2"/>
    <property type="match status" value="1"/>
</dbReference>
<dbReference type="SFLD" id="SFLDG01129">
    <property type="entry name" value="C1.5:_HAD__Beta-PGM__Phosphata"/>
    <property type="match status" value="1"/>
</dbReference>
<name>A0A1H7ZZZ0_9FIRM</name>
<dbReference type="InterPro" id="IPR023214">
    <property type="entry name" value="HAD_sf"/>
</dbReference>
<dbReference type="InterPro" id="IPR006439">
    <property type="entry name" value="HAD-SF_hydro_IA"/>
</dbReference>
<evidence type="ECO:0000313" key="1">
    <source>
        <dbReference type="EMBL" id="SEM63264.1"/>
    </source>
</evidence>
<dbReference type="OrthoDB" id="9792518at2"/>
<dbReference type="SUPFAM" id="SSF56784">
    <property type="entry name" value="HAD-like"/>
    <property type="match status" value="1"/>
</dbReference>
<dbReference type="AlphaFoldDB" id="A0A1H7ZZZ0"/>
<dbReference type="Gene3D" id="1.10.150.240">
    <property type="entry name" value="Putative phosphatase, domain 2"/>
    <property type="match status" value="1"/>
</dbReference>
<evidence type="ECO:0000313" key="2">
    <source>
        <dbReference type="Proteomes" id="UP000199158"/>
    </source>
</evidence>
<dbReference type="STRING" id="474960.SAMN05216180_0975"/>
<dbReference type="SFLD" id="SFLDS00003">
    <property type="entry name" value="Haloacid_Dehalogenase"/>
    <property type="match status" value="1"/>
</dbReference>
<organism evidence="1 2">
    <name type="scientific">Hydrogenoanaerobacterium saccharovorans</name>
    <dbReference type="NCBI Taxonomy" id="474960"/>
    <lineage>
        <taxon>Bacteria</taxon>
        <taxon>Bacillati</taxon>
        <taxon>Bacillota</taxon>
        <taxon>Clostridia</taxon>
        <taxon>Eubacteriales</taxon>
        <taxon>Oscillospiraceae</taxon>
        <taxon>Hydrogenoanaerobacterium</taxon>
    </lineage>
</organism>
<dbReference type="RefSeq" id="WP_092752197.1">
    <property type="nucleotide sequence ID" value="NZ_FOCG01000001.1"/>
</dbReference>
<gene>
    <name evidence="1" type="ORF">SAMN05216180_0975</name>
</gene>
<dbReference type="PANTHER" id="PTHR43434:SF20">
    <property type="entry name" value="5'-NUCLEOTIDASE"/>
    <property type="match status" value="1"/>
</dbReference>
<dbReference type="GO" id="GO:0004713">
    <property type="term" value="F:protein tyrosine kinase activity"/>
    <property type="evidence" value="ECO:0007669"/>
    <property type="project" value="TreeGrafter"/>
</dbReference>
<dbReference type="PANTHER" id="PTHR43434">
    <property type="entry name" value="PHOSPHOGLYCOLATE PHOSPHATASE"/>
    <property type="match status" value="1"/>
</dbReference>
<dbReference type="Proteomes" id="UP000199158">
    <property type="component" value="Unassembled WGS sequence"/>
</dbReference>
<dbReference type="Gene3D" id="3.40.50.1000">
    <property type="entry name" value="HAD superfamily/HAD-like"/>
    <property type="match status" value="1"/>
</dbReference>
<dbReference type="InterPro" id="IPR023198">
    <property type="entry name" value="PGP-like_dom2"/>
</dbReference>
<dbReference type="GO" id="GO:0005829">
    <property type="term" value="C:cytosol"/>
    <property type="evidence" value="ECO:0007669"/>
    <property type="project" value="TreeGrafter"/>
</dbReference>
<dbReference type="NCBIfam" id="TIGR01549">
    <property type="entry name" value="HAD-SF-IA-v1"/>
    <property type="match status" value="1"/>
</dbReference>
<accession>A0A1H7ZZZ0</accession>